<keyword evidence="3" id="KW-1185">Reference proteome</keyword>
<protein>
    <recommendedName>
        <fullName evidence="1">DUF6906 domain-containing protein</fullName>
    </recommendedName>
</protein>
<sequence length="54" mass="6383">MRGKNPTRRQMAIIEQHRLKPANWLVVKNLPDALHLKHRHTGRRRVLKLGRRAG</sequence>
<evidence type="ECO:0000313" key="3">
    <source>
        <dbReference type="Proteomes" id="UP000199584"/>
    </source>
</evidence>
<organism evidence="2 3">
    <name type="scientific">Desulfoscipio geothermicus DSM 3669</name>
    <dbReference type="NCBI Taxonomy" id="1121426"/>
    <lineage>
        <taxon>Bacteria</taxon>
        <taxon>Bacillati</taxon>
        <taxon>Bacillota</taxon>
        <taxon>Clostridia</taxon>
        <taxon>Eubacteriales</taxon>
        <taxon>Desulfallaceae</taxon>
        <taxon>Desulfoscipio</taxon>
    </lineage>
</organism>
<dbReference type="STRING" id="39060.SAMN05660706_13537"/>
<evidence type="ECO:0000259" key="1">
    <source>
        <dbReference type="Pfam" id="PF21847"/>
    </source>
</evidence>
<dbReference type="Proteomes" id="UP000199584">
    <property type="component" value="Unassembled WGS sequence"/>
</dbReference>
<dbReference type="AlphaFoldDB" id="A0A1I6EC96"/>
<name>A0A1I6EC96_9FIRM</name>
<feature type="domain" description="DUF6906" evidence="1">
    <location>
        <begin position="2"/>
        <end position="48"/>
    </location>
</feature>
<reference evidence="3" key="1">
    <citation type="submission" date="2016-10" db="EMBL/GenBank/DDBJ databases">
        <authorList>
            <person name="Varghese N."/>
            <person name="Submissions S."/>
        </authorList>
    </citation>
    <scope>NUCLEOTIDE SEQUENCE [LARGE SCALE GENOMIC DNA]</scope>
    <source>
        <strain evidence="3">DSM 3669</strain>
    </source>
</reference>
<dbReference type="EMBL" id="FOYM01000035">
    <property type="protein sequence ID" value="SFR15370.1"/>
    <property type="molecule type" value="Genomic_DNA"/>
</dbReference>
<dbReference type="RefSeq" id="WP_425429497.1">
    <property type="nucleotide sequence ID" value="NZ_FOYM01000035.1"/>
</dbReference>
<accession>A0A1I6EC96</accession>
<dbReference type="Pfam" id="PF21847">
    <property type="entry name" value="DUF6906"/>
    <property type="match status" value="1"/>
</dbReference>
<evidence type="ECO:0000313" key="2">
    <source>
        <dbReference type="EMBL" id="SFR15370.1"/>
    </source>
</evidence>
<gene>
    <name evidence="2" type="ORF">SAMN05660706_13537</name>
</gene>
<proteinExistence type="predicted"/>
<dbReference type="InterPro" id="IPR054201">
    <property type="entry name" value="DUF6906"/>
</dbReference>